<dbReference type="OrthoDB" id="9802447at2"/>
<dbReference type="FunFam" id="1.20.140.10:FF:000011">
    <property type="entry name" value="Medium-chain specific acyl-CoA dehydrogenase, mitochondrial"/>
    <property type="match status" value="1"/>
</dbReference>
<dbReference type="RefSeq" id="WP_135545766.1">
    <property type="nucleotide sequence ID" value="NZ_SPQQ01000002.1"/>
</dbReference>
<evidence type="ECO:0000256" key="4">
    <source>
        <dbReference type="ARBA" id="ARBA00022827"/>
    </source>
</evidence>
<dbReference type="PROSITE" id="PS00073">
    <property type="entry name" value="ACYL_COA_DH_2"/>
    <property type="match status" value="1"/>
</dbReference>
<dbReference type="GO" id="GO:0050660">
    <property type="term" value="F:flavin adenine dinucleotide binding"/>
    <property type="evidence" value="ECO:0007669"/>
    <property type="project" value="InterPro"/>
</dbReference>
<dbReference type="EMBL" id="SPQQ01000002">
    <property type="protein sequence ID" value="TGE39271.1"/>
    <property type="molecule type" value="Genomic_DNA"/>
</dbReference>
<feature type="domain" description="Acyl-CoA dehydrogenase/oxidase C-terminal" evidence="7">
    <location>
        <begin position="227"/>
        <end position="375"/>
    </location>
</feature>
<dbReference type="InterPro" id="IPR006089">
    <property type="entry name" value="Acyl-CoA_DH_CS"/>
</dbReference>
<feature type="domain" description="Acyl-CoA oxidase/dehydrogenase middle" evidence="8">
    <location>
        <begin position="120"/>
        <end position="215"/>
    </location>
</feature>
<dbReference type="AlphaFoldDB" id="A0A4Z0R7W1"/>
<dbReference type="SUPFAM" id="SSF47203">
    <property type="entry name" value="Acyl-CoA dehydrogenase C-terminal domain-like"/>
    <property type="match status" value="1"/>
</dbReference>
<evidence type="ECO:0000256" key="2">
    <source>
        <dbReference type="ARBA" id="ARBA00009347"/>
    </source>
</evidence>
<evidence type="ECO:0000259" key="7">
    <source>
        <dbReference type="Pfam" id="PF00441"/>
    </source>
</evidence>
<keyword evidence="11" id="KW-1185">Reference proteome</keyword>
<dbReference type="PANTHER" id="PTHR43884">
    <property type="entry name" value="ACYL-COA DEHYDROGENASE"/>
    <property type="match status" value="1"/>
</dbReference>
<dbReference type="InterPro" id="IPR009100">
    <property type="entry name" value="AcylCoA_DH/oxidase_NM_dom_sf"/>
</dbReference>
<evidence type="ECO:0000256" key="1">
    <source>
        <dbReference type="ARBA" id="ARBA00001974"/>
    </source>
</evidence>
<dbReference type="FunFam" id="2.40.110.10:FF:000001">
    <property type="entry name" value="Acyl-CoA dehydrogenase, mitochondrial"/>
    <property type="match status" value="1"/>
</dbReference>
<dbReference type="GO" id="GO:0003995">
    <property type="term" value="F:acyl-CoA dehydrogenase activity"/>
    <property type="evidence" value="ECO:0007669"/>
    <property type="project" value="InterPro"/>
</dbReference>
<dbReference type="PIRSF" id="PIRSF016578">
    <property type="entry name" value="HsaA"/>
    <property type="match status" value="1"/>
</dbReference>
<feature type="domain" description="Acyl-CoA dehydrogenase/oxidase N-terminal" evidence="9">
    <location>
        <begin position="6"/>
        <end position="115"/>
    </location>
</feature>
<dbReference type="Gene3D" id="1.10.540.10">
    <property type="entry name" value="Acyl-CoA dehydrogenase/oxidase, N-terminal domain"/>
    <property type="match status" value="1"/>
</dbReference>
<proteinExistence type="inferred from homology"/>
<dbReference type="InterPro" id="IPR036250">
    <property type="entry name" value="AcylCo_DH-like_C"/>
</dbReference>
<dbReference type="Pfam" id="PF02770">
    <property type="entry name" value="Acyl-CoA_dh_M"/>
    <property type="match status" value="1"/>
</dbReference>
<comment type="cofactor">
    <cofactor evidence="1 6">
        <name>FAD</name>
        <dbReference type="ChEBI" id="CHEBI:57692"/>
    </cofactor>
</comment>
<dbReference type="InterPro" id="IPR006091">
    <property type="entry name" value="Acyl-CoA_Oxase/DH_mid-dom"/>
</dbReference>
<protein>
    <submittedName>
        <fullName evidence="10">Acyl-CoA dehydrogenase</fullName>
    </submittedName>
</protein>
<comment type="caution">
    <text evidence="10">The sequence shown here is derived from an EMBL/GenBank/DDBJ whole genome shotgun (WGS) entry which is preliminary data.</text>
</comment>
<evidence type="ECO:0000259" key="8">
    <source>
        <dbReference type="Pfam" id="PF02770"/>
    </source>
</evidence>
<keyword evidence="5 6" id="KW-0560">Oxidoreductase</keyword>
<evidence type="ECO:0000256" key="6">
    <source>
        <dbReference type="RuleBase" id="RU362125"/>
    </source>
</evidence>
<keyword evidence="3 6" id="KW-0285">Flavoprotein</keyword>
<dbReference type="PROSITE" id="PS00072">
    <property type="entry name" value="ACYL_COA_DH_1"/>
    <property type="match status" value="1"/>
</dbReference>
<dbReference type="Gene3D" id="1.20.140.10">
    <property type="entry name" value="Butyryl-CoA Dehydrogenase, subunit A, domain 3"/>
    <property type="match status" value="1"/>
</dbReference>
<dbReference type="InterPro" id="IPR037069">
    <property type="entry name" value="AcylCoA_DH/ox_N_sf"/>
</dbReference>
<dbReference type="PANTHER" id="PTHR43884:SF12">
    <property type="entry name" value="ISOVALERYL-COA DEHYDROGENASE, MITOCHONDRIAL-RELATED"/>
    <property type="match status" value="1"/>
</dbReference>
<dbReference type="FunFam" id="1.10.540.10:FF:000026">
    <property type="entry name" value="Acyl-CoA dehydrogenase medium chain"/>
    <property type="match status" value="1"/>
</dbReference>
<dbReference type="InterPro" id="IPR013786">
    <property type="entry name" value="AcylCoA_DH/ox_N"/>
</dbReference>
<organism evidence="10 11">
    <name type="scientific">Desulfosporosinus fructosivorans</name>
    <dbReference type="NCBI Taxonomy" id="2018669"/>
    <lineage>
        <taxon>Bacteria</taxon>
        <taxon>Bacillati</taxon>
        <taxon>Bacillota</taxon>
        <taxon>Clostridia</taxon>
        <taxon>Eubacteriales</taxon>
        <taxon>Desulfitobacteriaceae</taxon>
        <taxon>Desulfosporosinus</taxon>
    </lineage>
</organism>
<evidence type="ECO:0000313" key="10">
    <source>
        <dbReference type="EMBL" id="TGE39271.1"/>
    </source>
</evidence>
<dbReference type="InterPro" id="IPR046373">
    <property type="entry name" value="Acyl-CoA_Oxase/DH_mid-dom_sf"/>
</dbReference>
<comment type="similarity">
    <text evidence="2 6">Belongs to the acyl-CoA dehydrogenase family.</text>
</comment>
<gene>
    <name evidence="10" type="ORF">E4K67_07480</name>
</gene>
<dbReference type="Gene3D" id="2.40.110.10">
    <property type="entry name" value="Butyryl-CoA Dehydrogenase, subunit A, domain 2"/>
    <property type="match status" value="1"/>
</dbReference>
<accession>A0A4Z0R7W1</accession>
<evidence type="ECO:0000259" key="9">
    <source>
        <dbReference type="Pfam" id="PF02771"/>
    </source>
</evidence>
<reference evidence="10 11" key="1">
    <citation type="submission" date="2019-03" db="EMBL/GenBank/DDBJ databases">
        <title>Draft Genome Sequence of Desulfosporosinus fructosivorans Strain 63.6F, Isolated from Marine Sediment in the Baltic Sea.</title>
        <authorList>
            <person name="Hausmann B."/>
            <person name="Vandieken V."/>
            <person name="Pjevac P."/>
            <person name="Schreck K."/>
            <person name="Herbold C.W."/>
            <person name="Loy A."/>
        </authorList>
    </citation>
    <scope>NUCLEOTIDE SEQUENCE [LARGE SCALE GENOMIC DNA]</scope>
    <source>
        <strain evidence="10 11">63.6F</strain>
    </source>
</reference>
<dbReference type="Pfam" id="PF02771">
    <property type="entry name" value="Acyl-CoA_dh_N"/>
    <property type="match status" value="1"/>
</dbReference>
<dbReference type="SUPFAM" id="SSF56645">
    <property type="entry name" value="Acyl-CoA dehydrogenase NM domain-like"/>
    <property type="match status" value="1"/>
</dbReference>
<keyword evidence="4 6" id="KW-0274">FAD</keyword>
<dbReference type="Proteomes" id="UP000298460">
    <property type="component" value="Unassembled WGS sequence"/>
</dbReference>
<evidence type="ECO:0000313" key="11">
    <source>
        <dbReference type="Proteomes" id="UP000298460"/>
    </source>
</evidence>
<dbReference type="InterPro" id="IPR009075">
    <property type="entry name" value="AcylCo_DH/oxidase_C"/>
</dbReference>
<dbReference type="Pfam" id="PF00441">
    <property type="entry name" value="Acyl-CoA_dh_1"/>
    <property type="match status" value="1"/>
</dbReference>
<evidence type="ECO:0000256" key="5">
    <source>
        <dbReference type="ARBA" id="ARBA00023002"/>
    </source>
</evidence>
<evidence type="ECO:0000256" key="3">
    <source>
        <dbReference type="ARBA" id="ARBA00022630"/>
    </source>
</evidence>
<sequence length="376" mass="41396">MAIILTSEQQDLKELVKNFMENEIKPHVKKYDESGEFPLELYQKGFELGFHLLEIPEEFGGSGLDHQTMCVVLEEMAKVEPAYGITMLCNSLALECVLISGTKDQIKRFSDKIIPGGFGSFCLTEPNAGSDAASLRTTAVKDGNDYILNGRKCFVTNGQFSDFFVVFATVDKSLRAKGVTGFIVEKGTPGLTIGKHEDKMGLRLSNTTDLALDNVRVPAENLLGQIGDGFKIAMRGLDQGRINNAALSTGLSQGAINEAVKYAKERVQFGKPIIKNQAIQFMLADMDMQTEAGRQLTYNAAKLLDSGIKASREASMAKCFCGDNSVKVTCDTVQIFGGYGYSREYPVEKMYRDSKIFQIFEGTSQIQRMVIANQLL</sequence>
<name>A0A4Z0R7W1_9FIRM</name>